<protein>
    <recommendedName>
        <fullName evidence="5">Secreted protein</fullName>
    </recommendedName>
</protein>
<dbReference type="OrthoDB" id="10419440at2759"/>
<evidence type="ECO:0000256" key="2">
    <source>
        <dbReference type="SAM" id="SignalP"/>
    </source>
</evidence>
<dbReference type="AlphaFoldDB" id="F4RVN1"/>
<sequence>MLPLKARRVGGTSFQVLFWTLSLLSLKYGALPTPTPSILGDLTTEAARGSKLTSSSKPALNNAALGRISTKIENGFKPSDQGAHISELRFTADLPEQHLEKSAEIIGNGHVKSVKSFYNPKSESGKVPQTSDVSHNADNSQGLNHASDSDAEDVFYDAPSEFVSDVQPLEQSHEGLVAVKVSTRPDGKVIPDGRSPEGYTRNGIRVTINGGRFQEDGTMSAKSIAAMEKELAKKLGGHSLKGEYLRIMSRKLSNLKKGIKTSPKVESNPPPPPTVTQVMKDEVPLVKTIEGTKNNEIKGFKSQFKAKMRKVIEILKKFSKKILNFFGIYKSKSTKVSPVDEAPKLVDPTPQPPKADQLEDLKERKGPEIDTNPINNKHETDPEIMKKLEQDAAGAAAIQKSSLPQSHFMTELWIDTNKVKAQDRGKVLRENIRKHVPQKVIKQIFKVLRSSPPAN</sequence>
<keyword evidence="4" id="KW-1185">Reference proteome</keyword>
<feature type="compositionally biased region" description="Polar residues" evidence="1">
    <location>
        <begin position="119"/>
        <end position="146"/>
    </location>
</feature>
<feature type="region of interest" description="Disordered" evidence="1">
    <location>
        <begin position="337"/>
        <end position="381"/>
    </location>
</feature>
<dbReference type="VEuPathDB" id="FungiDB:MELLADRAFT_78540"/>
<dbReference type="InParanoid" id="F4RVN1"/>
<dbReference type="RefSeq" id="XP_007413179.1">
    <property type="nucleotide sequence ID" value="XM_007413117.1"/>
</dbReference>
<dbReference type="GeneID" id="18933130"/>
<feature type="region of interest" description="Disordered" evidence="1">
    <location>
        <begin position="117"/>
        <end position="147"/>
    </location>
</feature>
<feature type="chain" id="PRO_5003321808" description="Secreted protein" evidence="2">
    <location>
        <begin position="30"/>
        <end position="455"/>
    </location>
</feature>
<proteinExistence type="predicted"/>
<name>F4RVN1_MELLP</name>
<feature type="signal peptide" evidence="2">
    <location>
        <begin position="1"/>
        <end position="29"/>
    </location>
</feature>
<reference evidence="4" key="1">
    <citation type="journal article" date="2011" name="Proc. Natl. Acad. Sci. U.S.A.">
        <title>Obligate biotrophy features unraveled by the genomic analysis of rust fungi.</title>
        <authorList>
            <person name="Duplessis S."/>
            <person name="Cuomo C.A."/>
            <person name="Lin Y.-C."/>
            <person name="Aerts A."/>
            <person name="Tisserant E."/>
            <person name="Veneault-Fourrey C."/>
            <person name="Joly D.L."/>
            <person name="Hacquard S."/>
            <person name="Amselem J."/>
            <person name="Cantarel B.L."/>
            <person name="Chiu R."/>
            <person name="Coutinho P.M."/>
            <person name="Feau N."/>
            <person name="Field M."/>
            <person name="Frey P."/>
            <person name="Gelhaye E."/>
            <person name="Goldberg J."/>
            <person name="Grabherr M.G."/>
            <person name="Kodira C.D."/>
            <person name="Kohler A."/>
            <person name="Kuees U."/>
            <person name="Lindquist E.A."/>
            <person name="Lucas S.M."/>
            <person name="Mago R."/>
            <person name="Mauceli E."/>
            <person name="Morin E."/>
            <person name="Murat C."/>
            <person name="Pangilinan J.L."/>
            <person name="Park R."/>
            <person name="Pearson M."/>
            <person name="Quesneville H."/>
            <person name="Rouhier N."/>
            <person name="Sakthikumar S."/>
            <person name="Salamov A.A."/>
            <person name="Schmutz J."/>
            <person name="Selles B."/>
            <person name="Shapiro H."/>
            <person name="Tanguay P."/>
            <person name="Tuskan G.A."/>
            <person name="Henrissat B."/>
            <person name="Van de Peer Y."/>
            <person name="Rouze P."/>
            <person name="Ellis J.G."/>
            <person name="Dodds P.N."/>
            <person name="Schein J.E."/>
            <person name="Zhong S."/>
            <person name="Hamelin R.C."/>
            <person name="Grigoriev I.V."/>
            <person name="Szabo L.J."/>
            <person name="Martin F."/>
        </authorList>
    </citation>
    <scope>NUCLEOTIDE SEQUENCE [LARGE SCALE GENOMIC DNA]</scope>
    <source>
        <strain evidence="4">98AG31 / pathotype 3-4-7</strain>
    </source>
</reference>
<dbReference type="Proteomes" id="UP000001072">
    <property type="component" value="Unassembled WGS sequence"/>
</dbReference>
<evidence type="ECO:0000256" key="1">
    <source>
        <dbReference type="SAM" id="MobiDB-lite"/>
    </source>
</evidence>
<feature type="compositionally biased region" description="Basic and acidic residues" evidence="1">
    <location>
        <begin position="356"/>
        <end position="368"/>
    </location>
</feature>
<dbReference type="HOGENOM" id="CLU_601402_0_0_1"/>
<dbReference type="KEGG" id="mlr:MELLADRAFT_78540"/>
<evidence type="ECO:0000313" key="4">
    <source>
        <dbReference type="Proteomes" id="UP000001072"/>
    </source>
</evidence>
<accession>F4RVN1</accession>
<keyword evidence="2" id="KW-0732">Signal</keyword>
<organism evidence="4">
    <name type="scientific">Melampsora larici-populina (strain 98AG31 / pathotype 3-4-7)</name>
    <name type="common">Poplar leaf rust fungus</name>
    <dbReference type="NCBI Taxonomy" id="747676"/>
    <lineage>
        <taxon>Eukaryota</taxon>
        <taxon>Fungi</taxon>
        <taxon>Dikarya</taxon>
        <taxon>Basidiomycota</taxon>
        <taxon>Pucciniomycotina</taxon>
        <taxon>Pucciniomycetes</taxon>
        <taxon>Pucciniales</taxon>
        <taxon>Melampsoraceae</taxon>
        <taxon>Melampsora</taxon>
    </lineage>
</organism>
<gene>
    <name evidence="3" type="ORF">MELLADRAFT_78540</name>
</gene>
<evidence type="ECO:0000313" key="3">
    <source>
        <dbReference type="EMBL" id="EGG03385.1"/>
    </source>
</evidence>
<dbReference type="EMBL" id="GL883124">
    <property type="protein sequence ID" value="EGG03385.1"/>
    <property type="molecule type" value="Genomic_DNA"/>
</dbReference>
<evidence type="ECO:0008006" key="5">
    <source>
        <dbReference type="Google" id="ProtNLM"/>
    </source>
</evidence>